<gene>
    <name evidence="2" type="ORF">BZK31_08785</name>
</gene>
<dbReference type="EMBL" id="MUIO01000023">
    <property type="protein sequence ID" value="ORC59930.1"/>
    <property type="molecule type" value="Genomic_DNA"/>
</dbReference>
<dbReference type="RefSeq" id="WP_083182311.1">
    <property type="nucleotide sequence ID" value="NZ_CBCRZR010000021.1"/>
</dbReference>
<dbReference type="InterPro" id="IPR018681">
    <property type="entry name" value="DUF2165_transmembrane"/>
</dbReference>
<evidence type="ECO:0000256" key="1">
    <source>
        <dbReference type="SAM" id="Phobius"/>
    </source>
</evidence>
<keyword evidence="3" id="KW-1185">Reference proteome</keyword>
<keyword evidence="1" id="KW-0472">Membrane</keyword>
<dbReference type="OrthoDB" id="7618855at2"/>
<keyword evidence="1" id="KW-1133">Transmembrane helix</keyword>
<dbReference type="AlphaFoldDB" id="A0A1X0N7Z1"/>
<proteinExistence type="predicted"/>
<dbReference type="Proteomes" id="UP000192815">
    <property type="component" value="Unassembled WGS sequence"/>
</dbReference>
<accession>A0A1X0N7Z1</accession>
<evidence type="ECO:0008006" key="4">
    <source>
        <dbReference type="Google" id="ProtNLM"/>
    </source>
</evidence>
<feature type="transmembrane region" description="Helical" evidence="1">
    <location>
        <begin position="65"/>
        <end position="86"/>
    </location>
</feature>
<organism evidence="2 3">
    <name type="scientific">Pseudomonas floridensis</name>
    <dbReference type="NCBI Taxonomy" id="1958950"/>
    <lineage>
        <taxon>Bacteria</taxon>
        <taxon>Pseudomonadati</taxon>
        <taxon>Pseudomonadota</taxon>
        <taxon>Gammaproteobacteria</taxon>
        <taxon>Pseudomonadales</taxon>
        <taxon>Pseudomonadaceae</taxon>
        <taxon>Pseudomonas</taxon>
    </lineage>
</organism>
<comment type="caution">
    <text evidence="2">The sequence shown here is derived from an EMBL/GenBank/DDBJ whole genome shotgun (WGS) entry which is preliminary data.</text>
</comment>
<feature type="transmembrane region" description="Helical" evidence="1">
    <location>
        <begin position="107"/>
        <end position="130"/>
    </location>
</feature>
<protein>
    <recommendedName>
        <fullName evidence="4">DUF2165 domain-containing protein</fullName>
    </recommendedName>
</protein>
<evidence type="ECO:0000313" key="3">
    <source>
        <dbReference type="Proteomes" id="UP000192815"/>
    </source>
</evidence>
<name>A0A1X0N7Z1_9PSED</name>
<reference evidence="3" key="1">
    <citation type="submission" date="2017-02" db="EMBL/GenBank/DDBJ databases">
        <title>Pseudomonas floridae sp. nov., a novel pathogenic bacterial species isolated from tomato.</title>
        <authorList>
            <person name="Timilsina S."/>
            <person name="Vallad G.E."/>
            <person name="Jones J.B."/>
        </authorList>
    </citation>
    <scope>NUCLEOTIDE SEQUENCE [LARGE SCALE GENOMIC DNA]</scope>
    <source>
        <strain evidence="3">GEV388</strain>
    </source>
</reference>
<evidence type="ECO:0000313" key="2">
    <source>
        <dbReference type="EMBL" id="ORC59930.1"/>
    </source>
</evidence>
<dbReference type="STRING" id="1958950.BZK31_08785"/>
<feature type="transmembrane region" description="Helical" evidence="1">
    <location>
        <begin position="142"/>
        <end position="158"/>
    </location>
</feature>
<keyword evidence="1" id="KW-0812">Transmembrane</keyword>
<dbReference type="Pfam" id="PF09933">
    <property type="entry name" value="DUF2165"/>
    <property type="match status" value="1"/>
</dbReference>
<sequence length="170" mass="18939">MAMSRASKAFLVLLVSLYLLLVGYNNVVDYESNFGFVQHVLLMDSIFPGNPLASRSVSSPVLHHGVYWVIILGEFTAGALCFLGALKLFYHVRSDRVSFSRAKTLAVAGLTLGIALWFFGFMTIAGEWFLMWQSQKWNGQQAAFRLIVCMGIVLIYLMQSDIDESVGSIK</sequence>